<evidence type="ECO:0000256" key="2">
    <source>
        <dbReference type="ARBA" id="ARBA00006787"/>
    </source>
</evidence>
<dbReference type="Pfam" id="PF03055">
    <property type="entry name" value="RPE65"/>
    <property type="match status" value="1"/>
</dbReference>
<name>A0A6B0SR84_9EURY</name>
<protein>
    <submittedName>
        <fullName evidence="6">Beta-carotene 15,15'-monooxygenase</fullName>
    </submittedName>
</protein>
<keyword evidence="5" id="KW-0408">Iron</keyword>
<comment type="similarity">
    <text evidence="2">Belongs to the carotenoid oxygenase family.</text>
</comment>
<evidence type="ECO:0000256" key="5">
    <source>
        <dbReference type="ARBA" id="ARBA00023004"/>
    </source>
</evidence>
<keyword evidence="3" id="KW-0479">Metal-binding</keyword>
<sequence length="507" mass="55791">MTAHPGFHSLHEETAETLPVEGSLPDWLAGSLIRNGPGAFSFPDGSAVDHWFDGLAMLYRFTFDPGNRAGGVADGDAGGSGAGPGRVDGDAVHYRNRFLRTDAYEAARAGEFDGGFATGETTLRSRLLTFLREPYDNTNIVAERVGDDYLALTESPRRVRFDPNTLDVLGHDEYGGDAPTGQLACAHLKRDPATGTLLNVETAFGRTSRYHVHALTPDGERRHVGSVETEKPAYLHSFALTPWYVVIAEFPLRLDPLRLFKPGRQAPFIEQFEWEPERGTRVIVLERTTGEVVADPVTDAVFGFHHVNAFERDGGREVVFDLETVPDATTIDSLYLDRLRGGSFGALGAQVDRFVVDLADATGTGRYRVDDASVTRETLYDGGTALPTVSPARWCRRHRYVYAMRTDRPVNEWARGILKLDTETGEATEFDDGGYFGEPIFVPNPDGDREDDGVVLAVTLEAGADASSLVVLDGESFTERAKVRLPHAVPFDFHGRYFPEVRAKRPK</sequence>
<dbReference type="GO" id="GO:0046872">
    <property type="term" value="F:metal ion binding"/>
    <property type="evidence" value="ECO:0007669"/>
    <property type="project" value="UniProtKB-KW"/>
</dbReference>
<keyword evidence="4" id="KW-0560">Oxidoreductase</keyword>
<evidence type="ECO:0000256" key="1">
    <source>
        <dbReference type="ARBA" id="ARBA00001954"/>
    </source>
</evidence>
<dbReference type="AlphaFoldDB" id="A0A6B0SR84"/>
<dbReference type="Proteomes" id="UP000437065">
    <property type="component" value="Unassembled WGS sequence"/>
</dbReference>
<dbReference type="EMBL" id="WUUS01000004">
    <property type="protein sequence ID" value="MXR41047.1"/>
    <property type="molecule type" value="Genomic_DNA"/>
</dbReference>
<dbReference type="GO" id="GO:0004497">
    <property type="term" value="F:monooxygenase activity"/>
    <property type="evidence" value="ECO:0007669"/>
    <property type="project" value="UniProtKB-KW"/>
</dbReference>
<dbReference type="PANTHER" id="PTHR10543:SF24">
    <property type="entry name" value="CAROTENOID ISOMEROOXYGENASE"/>
    <property type="match status" value="1"/>
</dbReference>
<keyword evidence="6" id="KW-0503">Monooxygenase</keyword>
<proteinExistence type="inferred from homology"/>
<dbReference type="PANTHER" id="PTHR10543">
    <property type="entry name" value="BETA-CAROTENE DIOXYGENASE"/>
    <property type="match status" value="1"/>
</dbReference>
<dbReference type="InterPro" id="IPR004294">
    <property type="entry name" value="Carotenoid_Oase"/>
</dbReference>
<gene>
    <name evidence="6" type="ORF">GRX01_06800</name>
</gene>
<comment type="caution">
    <text evidence="6">The sequence shown here is derived from an EMBL/GenBank/DDBJ whole genome shotgun (WGS) entry which is preliminary data.</text>
</comment>
<reference evidence="6 7" key="1">
    <citation type="submission" date="2019-12" db="EMBL/GenBank/DDBJ databases">
        <title>Isolation and characterization of three novel carbon monoxide-oxidizing members of Halobacteria from salione crusts and soils.</title>
        <authorList>
            <person name="Myers M.R."/>
            <person name="King G.M."/>
        </authorList>
    </citation>
    <scope>NUCLEOTIDE SEQUENCE [LARGE SCALE GENOMIC DNA]</scope>
    <source>
        <strain evidence="6 7">WSA2</strain>
    </source>
</reference>
<evidence type="ECO:0000313" key="6">
    <source>
        <dbReference type="EMBL" id="MXR41047.1"/>
    </source>
</evidence>
<dbReference type="RefSeq" id="WP_321167940.1">
    <property type="nucleotide sequence ID" value="NZ_WUUS01000004.1"/>
</dbReference>
<accession>A0A6B0SR84</accession>
<evidence type="ECO:0000256" key="3">
    <source>
        <dbReference type="ARBA" id="ARBA00022723"/>
    </source>
</evidence>
<dbReference type="GO" id="GO:0010436">
    <property type="term" value="F:carotenoid dioxygenase activity"/>
    <property type="evidence" value="ECO:0007669"/>
    <property type="project" value="TreeGrafter"/>
</dbReference>
<evidence type="ECO:0000256" key="4">
    <source>
        <dbReference type="ARBA" id="ARBA00023002"/>
    </source>
</evidence>
<evidence type="ECO:0000313" key="7">
    <source>
        <dbReference type="Proteomes" id="UP000437065"/>
    </source>
</evidence>
<organism evidence="6 7">
    <name type="scientific">Halobaculum saliterrae</name>
    <dbReference type="NCBI Taxonomy" id="2073113"/>
    <lineage>
        <taxon>Archaea</taxon>
        <taxon>Methanobacteriati</taxon>
        <taxon>Methanobacteriota</taxon>
        <taxon>Stenosarchaea group</taxon>
        <taxon>Halobacteria</taxon>
        <taxon>Halobacteriales</taxon>
        <taxon>Haloferacaceae</taxon>
        <taxon>Halobaculum</taxon>
    </lineage>
</organism>
<comment type="cofactor">
    <cofactor evidence="1">
        <name>Fe(2+)</name>
        <dbReference type="ChEBI" id="CHEBI:29033"/>
    </cofactor>
</comment>
<dbReference type="GO" id="GO:0016121">
    <property type="term" value="P:carotene catabolic process"/>
    <property type="evidence" value="ECO:0007669"/>
    <property type="project" value="TreeGrafter"/>
</dbReference>
<keyword evidence="7" id="KW-1185">Reference proteome</keyword>